<dbReference type="Proteomes" id="UP001209878">
    <property type="component" value="Unassembled WGS sequence"/>
</dbReference>
<keyword evidence="5" id="KW-0430">Lectin</keyword>
<feature type="non-terminal residue" evidence="9">
    <location>
        <position position="871"/>
    </location>
</feature>
<evidence type="ECO:0000259" key="8">
    <source>
        <dbReference type="SMART" id="SM00607"/>
    </source>
</evidence>
<dbReference type="InterPro" id="IPR008979">
    <property type="entry name" value="Galactose-bd-like_sf"/>
</dbReference>
<dbReference type="PANTHER" id="PTHR45713:SF6">
    <property type="entry name" value="F5_8 TYPE C DOMAIN-CONTAINING PROTEIN"/>
    <property type="match status" value="1"/>
</dbReference>
<evidence type="ECO:0000256" key="6">
    <source>
        <dbReference type="ARBA" id="ARBA00022837"/>
    </source>
</evidence>
<dbReference type="EMBL" id="JAODUO010000017">
    <property type="protein sequence ID" value="KAK2193064.1"/>
    <property type="molecule type" value="Genomic_DNA"/>
</dbReference>
<dbReference type="SUPFAM" id="SSF81296">
    <property type="entry name" value="E set domains"/>
    <property type="match status" value="1"/>
</dbReference>
<reference evidence="9" key="1">
    <citation type="journal article" date="2023" name="Mol. Biol. Evol.">
        <title>Third-Generation Sequencing Reveals the Adaptive Role of the Epigenome in Three Deep-Sea Polychaetes.</title>
        <authorList>
            <person name="Perez M."/>
            <person name="Aroh O."/>
            <person name="Sun Y."/>
            <person name="Lan Y."/>
            <person name="Juniper S.K."/>
            <person name="Young C.R."/>
            <person name="Angers B."/>
            <person name="Qian P.Y."/>
        </authorList>
    </citation>
    <scope>NUCLEOTIDE SEQUENCE</scope>
    <source>
        <strain evidence="9">R07B-5</strain>
    </source>
</reference>
<dbReference type="GO" id="GO:0010185">
    <property type="term" value="P:regulation of cellular defense response"/>
    <property type="evidence" value="ECO:0007669"/>
    <property type="project" value="UniProtKB-ARBA"/>
</dbReference>
<sequence length="871" mass="95754">VSTNGYVVLWPLKPTNVAVLELPPGPDLGVPILAPFWANITTDFKVKSKRHRPKVKVYSGKKVAFVDRDIKRKFSSSRRYTTRNSFIVKWDKVTYVGGTDKSKAFIDYGDKTEVVLEGSGTPSVMDLANLSNIIKPKHKKWNVKGRFVYRVDYLPASSRRMGRRRRAGEYGRVRISLACCLFDAELLNMSPRRAPLLGGTPIHVSSPCFKTRVSCRFDDIVVTGIIVSPNNAICVTPTFVRVGVIPVSVSTNDGVTFKPAGDFSVASADRSGRRLTQVGQEVDTAELVFKSSSDDPKLTQLTLKTSVENSGLVDLQDVNLSNQSTLLPGFIGAIGIQETQESETKTQTAPVTLWSPVHLASWYYNMYVKELTRRSQASPGLKYAPTAECCYGPTGELLPYAKGGGSVSRFSATHQPLLYMLRDFWPRIMCDQLANKTSVTQQLRPTDDCRGYVPPMQGGGFGLGNAITFKGNSYRFHAHGQFWIIRGGGFLMQGETAGIQQTSGQTTNDTFWTTLVMVASNSDIIEIHASPQAMDVYVNGVSQNLTKFNAFRGFRQYQLADLLIDVLHAFSIHSLTSSSSTTCYSQQSGDTFAPGEKRYLPCRANATFRGRFVRITRLGASTTLILCEVQVHGVLENLMNIAEGKPATQSSIFGKAVASYAVDGNADGLGVHGACSVTGSSTSPWLKVDLGKAYRVDDVVVVIGGKHAAAVSRRSFEAGASNVARNKPTKQSTTEAKFASSKAVDGNNANLLRLGSCSRTRPRVPAWWSVGFILVYEIKEVVITARADCCWENLRNMSIYVRWHSKGLTSTCQYTHGTFSKHETRRFPCGWHAVGNRIFIEQTESVEPLSLCEVEVYGARGKAYAIYIAMR</sequence>
<dbReference type="InterPro" id="IPR006585">
    <property type="entry name" value="FTP1"/>
</dbReference>
<comment type="caution">
    <text evidence="9">The sequence shown here is derived from an EMBL/GenBank/DDBJ whole genome shotgun (WGS) entry which is preliminary data.</text>
</comment>
<dbReference type="Pfam" id="PF06119">
    <property type="entry name" value="NIDO"/>
    <property type="match status" value="1"/>
</dbReference>
<evidence type="ECO:0000256" key="1">
    <source>
        <dbReference type="ARBA" id="ARBA00002219"/>
    </source>
</evidence>
<dbReference type="GO" id="GO:0001868">
    <property type="term" value="P:regulation of complement activation, lectin pathway"/>
    <property type="evidence" value="ECO:0007669"/>
    <property type="project" value="UniProtKB-ARBA"/>
</dbReference>
<evidence type="ECO:0000313" key="10">
    <source>
        <dbReference type="Proteomes" id="UP001209878"/>
    </source>
</evidence>
<dbReference type="PANTHER" id="PTHR45713">
    <property type="entry name" value="FTP DOMAIN-CONTAINING PROTEIN"/>
    <property type="match status" value="1"/>
</dbReference>
<accession>A0AAD9PDX2</accession>
<dbReference type="Gene3D" id="2.60.40.10">
    <property type="entry name" value="Immunoglobulins"/>
    <property type="match status" value="1"/>
</dbReference>
<dbReference type="InterPro" id="IPR002909">
    <property type="entry name" value="IPT_dom"/>
</dbReference>
<feature type="domain" description="Fucolectin tachylectin-4 pentraxin-1" evidence="8">
    <location>
        <begin position="720"/>
        <end position="865"/>
    </location>
</feature>
<dbReference type="Pfam" id="PF22633">
    <property type="entry name" value="F5_F8_type_C_2"/>
    <property type="match status" value="2"/>
</dbReference>
<comment type="subunit">
    <text evidence="3">Homotrimer.</text>
</comment>
<protein>
    <recommendedName>
        <fullName evidence="8">Fucolectin tachylectin-4 pentraxin-1 domain-containing protein</fullName>
    </recommendedName>
</protein>
<dbReference type="Gene3D" id="2.60.120.260">
    <property type="entry name" value="Galactose-binding domain-like"/>
    <property type="match status" value="3"/>
</dbReference>
<keyword evidence="4" id="KW-0479">Metal-binding</keyword>
<evidence type="ECO:0000256" key="4">
    <source>
        <dbReference type="ARBA" id="ARBA00022723"/>
    </source>
</evidence>
<dbReference type="InterPro" id="IPR014756">
    <property type="entry name" value="Ig_E-set"/>
</dbReference>
<keyword evidence="10" id="KW-1185">Reference proteome</keyword>
<dbReference type="SMART" id="SM00607">
    <property type="entry name" value="FTP"/>
    <property type="match status" value="1"/>
</dbReference>
<evidence type="ECO:0000256" key="3">
    <source>
        <dbReference type="ARBA" id="ARBA00011233"/>
    </source>
</evidence>
<keyword evidence="7" id="KW-1015">Disulfide bond</keyword>
<dbReference type="InterPro" id="IPR003886">
    <property type="entry name" value="NIDO_dom"/>
</dbReference>
<dbReference type="InterPro" id="IPR051941">
    <property type="entry name" value="BG_Antigen-Binding_Lectin"/>
</dbReference>
<organism evidence="9 10">
    <name type="scientific">Ridgeia piscesae</name>
    <name type="common">Tubeworm</name>
    <dbReference type="NCBI Taxonomy" id="27915"/>
    <lineage>
        <taxon>Eukaryota</taxon>
        <taxon>Metazoa</taxon>
        <taxon>Spiralia</taxon>
        <taxon>Lophotrochozoa</taxon>
        <taxon>Annelida</taxon>
        <taxon>Polychaeta</taxon>
        <taxon>Sedentaria</taxon>
        <taxon>Canalipalpata</taxon>
        <taxon>Sabellida</taxon>
        <taxon>Siboglinidae</taxon>
        <taxon>Ridgeia</taxon>
    </lineage>
</organism>
<dbReference type="SUPFAM" id="SSF49785">
    <property type="entry name" value="Galactose-binding domain-like"/>
    <property type="match status" value="2"/>
</dbReference>
<dbReference type="AlphaFoldDB" id="A0AAD9PDX2"/>
<evidence type="ECO:0000256" key="7">
    <source>
        <dbReference type="ARBA" id="ARBA00023157"/>
    </source>
</evidence>
<proteinExistence type="inferred from homology"/>
<comment type="function">
    <text evidence="1">Acts as a defensive agent. Recognizes blood group fucosylated oligosaccharides including A, B, H and Lewis B-type antigens. Does not recognize Lewis A antigen and has low affinity for monovalent haptens.</text>
</comment>
<dbReference type="GO" id="GO:0042806">
    <property type="term" value="F:fucose binding"/>
    <property type="evidence" value="ECO:0007669"/>
    <property type="project" value="UniProtKB-ARBA"/>
</dbReference>
<dbReference type="InterPro" id="IPR013783">
    <property type="entry name" value="Ig-like_fold"/>
</dbReference>
<evidence type="ECO:0000313" key="9">
    <source>
        <dbReference type="EMBL" id="KAK2193064.1"/>
    </source>
</evidence>
<evidence type="ECO:0000256" key="5">
    <source>
        <dbReference type="ARBA" id="ARBA00022734"/>
    </source>
</evidence>
<keyword evidence="6" id="KW-0106">Calcium</keyword>
<name>A0AAD9PDX2_RIDPI</name>
<comment type="similarity">
    <text evidence="2">Belongs to the fucolectin family.</text>
</comment>
<dbReference type="Pfam" id="PF01833">
    <property type="entry name" value="TIG"/>
    <property type="match status" value="1"/>
</dbReference>
<dbReference type="GO" id="GO:0007160">
    <property type="term" value="P:cell-matrix adhesion"/>
    <property type="evidence" value="ECO:0007669"/>
    <property type="project" value="InterPro"/>
</dbReference>
<dbReference type="GO" id="GO:0046872">
    <property type="term" value="F:metal ion binding"/>
    <property type="evidence" value="ECO:0007669"/>
    <property type="project" value="UniProtKB-KW"/>
</dbReference>
<gene>
    <name evidence="9" type="ORF">NP493_17g02117</name>
</gene>
<evidence type="ECO:0000256" key="2">
    <source>
        <dbReference type="ARBA" id="ARBA00010147"/>
    </source>
</evidence>